<gene>
    <name evidence="2" type="ORF">H4W31_001870</name>
</gene>
<dbReference type="Proteomes" id="UP000649753">
    <property type="component" value="Unassembled WGS sequence"/>
</dbReference>
<proteinExistence type="predicted"/>
<keyword evidence="1" id="KW-0472">Membrane</keyword>
<feature type="transmembrane region" description="Helical" evidence="1">
    <location>
        <begin position="28"/>
        <end position="48"/>
    </location>
</feature>
<sequence>MAETELNMAVARIQSSGGYRNLVRGYRCLAVGLVFGLLVLVSALVRFLPLTIALFAVAAVAMAAGVALCWTGMIRMSRDQLMPRGGTNRHQALMRGLWRDVIKPAQRADIVDSRR</sequence>
<name>A0A927M171_9ACTN</name>
<feature type="transmembrane region" description="Helical" evidence="1">
    <location>
        <begin position="54"/>
        <end position="74"/>
    </location>
</feature>
<comment type="caution">
    <text evidence="2">The sequence shown here is derived from an EMBL/GenBank/DDBJ whole genome shotgun (WGS) entry which is preliminary data.</text>
</comment>
<evidence type="ECO:0000313" key="2">
    <source>
        <dbReference type="EMBL" id="MBE1486232.1"/>
    </source>
</evidence>
<accession>A0A927M171</accession>
<organism evidence="2 3">
    <name type="scientific">Plantactinospora soyae</name>
    <dbReference type="NCBI Taxonomy" id="1544732"/>
    <lineage>
        <taxon>Bacteria</taxon>
        <taxon>Bacillati</taxon>
        <taxon>Actinomycetota</taxon>
        <taxon>Actinomycetes</taxon>
        <taxon>Micromonosporales</taxon>
        <taxon>Micromonosporaceae</taxon>
        <taxon>Plantactinospora</taxon>
    </lineage>
</organism>
<protein>
    <submittedName>
        <fullName evidence="2">Uncharacterized protein</fullName>
    </submittedName>
</protein>
<dbReference type="EMBL" id="JADBEB010000001">
    <property type="protein sequence ID" value="MBE1486232.1"/>
    <property type="molecule type" value="Genomic_DNA"/>
</dbReference>
<keyword evidence="1" id="KW-0812">Transmembrane</keyword>
<dbReference type="AlphaFoldDB" id="A0A927M171"/>
<reference evidence="2" key="1">
    <citation type="submission" date="2020-10" db="EMBL/GenBank/DDBJ databases">
        <title>Sequencing the genomes of 1000 actinobacteria strains.</title>
        <authorList>
            <person name="Klenk H.-P."/>
        </authorList>
    </citation>
    <scope>NUCLEOTIDE SEQUENCE</scope>
    <source>
        <strain evidence="2">DSM 46832</strain>
    </source>
</reference>
<keyword evidence="3" id="KW-1185">Reference proteome</keyword>
<keyword evidence="1" id="KW-1133">Transmembrane helix</keyword>
<evidence type="ECO:0000256" key="1">
    <source>
        <dbReference type="SAM" id="Phobius"/>
    </source>
</evidence>
<dbReference type="RefSeq" id="WP_192766290.1">
    <property type="nucleotide sequence ID" value="NZ_JADBEB010000001.1"/>
</dbReference>
<evidence type="ECO:0000313" key="3">
    <source>
        <dbReference type="Proteomes" id="UP000649753"/>
    </source>
</evidence>